<organism evidence="1 2">
    <name type="scientific">Holdemania filiformis DSM 12042</name>
    <dbReference type="NCBI Taxonomy" id="545696"/>
    <lineage>
        <taxon>Bacteria</taxon>
        <taxon>Bacillati</taxon>
        <taxon>Bacillota</taxon>
        <taxon>Erysipelotrichia</taxon>
        <taxon>Erysipelotrichales</taxon>
        <taxon>Erysipelotrichaceae</taxon>
        <taxon>Holdemania</taxon>
    </lineage>
</organism>
<gene>
    <name evidence="1" type="ORF">HOLDEFILI_03030</name>
</gene>
<proteinExistence type="predicted"/>
<dbReference type="EMBL" id="ACCF01000192">
    <property type="protein sequence ID" value="EEF66831.1"/>
    <property type="molecule type" value="Genomic_DNA"/>
</dbReference>
<comment type="caution">
    <text evidence="1">The sequence shown here is derived from an EMBL/GenBank/DDBJ whole genome shotgun (WGS) entry which is preliminary data.</text>
</comment>
<name>B9YB23_9FIRM</name>
<dbReference type="AlphaFoldDB" id="B9YB23"/>
<protein>
    <submittedName>
        <fullName evidence="1">Uncharacterized protein</fullName>
    </submittedName>
</protein>
<evidence type="ECO:0000313" key="1">
    <source>
        <dbReference type="EMBL" id="EEF66831.1"/>
    </source>
</evidence>
<sequence>MKILEKHSSNRSEKVAFFGWFGYNISACIRREGKYAKSCLKRERSIG</sequence>
<reference evidence="1 2" key="1">
    <citation type="submission" date="2008-12" db="EMBL/GenBank/DDBJ databases">
        <authorList>
            <person name="Fulton L."/>
            <person name="Clifton S."/>
            <person name="Fulton B."/>
            <person name="Xu J."/>
            <person name="Minx P."/>
            <person name="Pepin K.H."/>
            <person name="Johnson M."/>
            <person name="Bhonagiri V."/>
            <person name="Nash W.E."/>
            <person name="Mardis E.R."/>
            <person name="Wilson R.K."/>
        </authorList>
    </citation>
    <scope>NUCLEOTIDE SEQUENCE [LARGE SCALE GENOMIC DNA]</scope>
    <source>
        <strain evidence="1 2">DSM 12042</strain>
    </source>
</reference>
<reference evidence="1 2" key="2">
    <citation type="submission" date="2009-02" db="EMBL/GenBank/DDBJ databases">
        <title>Draft genome sequence of Holdemania filiformis DSM 12042.</title>
        <authorList>
            <person name="Sudarsanam P."/>
            <person name="Ley R."/>
            <person name="Guruge J."/>
            <person name="Turnbaugh P.J."/>
            <person name="Mahowald M."/>
            <person name="Liep D."/>
            <person name="Gordon J."/>
        </authorList>
    </citation>
    <scope>NUCLEOTIDE SEQUENCE [LARGE SCALE GENOMIC DNA]</scope>
    <source>
        <strain evidence="1 2">DSM 12042</strain>
    </source>
</reference>
<dbReference type="Proteomes" id="UP000005950">
    <property type="component" value="Unassembled WGS sequence"/>
</dbReference>
<accession>B9YB23</accession>
<evidence type="ECO:0000313" key="2">
    <source>
        <dbReference type="Proteomes" id="UP000005950"/>
    </source>
</evidence>
<dbReference type="HOGENOM" id="CLU_3168940_0_0_9"/>